<evidence type="ECO:0000313" key="2">
    <source>
        <dbReference type="EMBL" id="ELS53079.1"/>
    </source>
</evidence>
<feature type="transmembrane region" description="Helical" evidence="1">
    <location>
        <begin position="69"/>
        <end position="90"/>
    </location>
</feature>
<protein>
    <recommendedName>
        <fullName evidence="4">YcxB-like protein domain-containing protein</fullName>
    </recommendedName>
</protein>
<keyword evidence="1" id="KW-0472">Membrane</keyword>
<organism evidence="2 3">
    <name type="scientific">Streptomyces viridochromogenes Tue57</name>
    <dbReference type="NCBI Taxonomy" id="1160705"/>
    <lineage>
        <taxon>Bacteria</taxon>
        <taxon>Bacillati</taxon>
        <taxon>Actinomycetota</taxon>
        <taxon>Actinomycetes</taxon>
        <taxon>Kitasatosporales</taxon>
        <taxon>Streptomycetaceae</taxon>
        <taxon>Streptomyces</taxon>
    </lineage>
</organism>
<dbReference type="AlphaFoldDB" id="L8PAC9"/>
<feature type="transmembrane region" description="Helical" evidence="1">
    <location>
        <begin position="41"/>
        <end position="63"/>
    </location>
</feature>
<accession>L8PAC9</accession>
<comment type="caution">
    <text evidence="2">The sequence shown here is derived from an EMBL/GenBank/DDBJ whole genome shotgun (WGS) entry which is preliminary data.</text>
</comment>
<reference evidence="2 3" key="1">
    <citation type="journal article" date="2013" name="Genome Announc.">
        <title>Draft Genome Sequence of Streptomyces viridochromogenes Strain Tu57, Producer of Avilamycin.</title>
        <authorList>
            <person name="Gruning B.A."/>
            <person name="Erxleben A."/>
            <person name="Hahnlein A."/>
            <person name="Gunther S."/>
        </authorList>
    </citation>
    <scope>NUCLEOTIDE SEQUENCE [LARGE SCALE GENOMIC DNA]</scope>
    <source>
        <strain evidence="2 3">Tue57</strain>
    </source>
</reference>
<keyword evidence="1" id="KW-1133">Transmembrane helix</keyword>
<dbReference type="RefSeq" id="WP_004001432.1">
    <property type="nucleotide sequence ID" value="NZ_AMLP01000182.1"/>
</dbReference>
<dbReference type="Proteomes" id="UP000011205">
    <property type="component" value="Unassembled WGS sequence"/>
</dbReference>
<keyword evidence="1" id="KW-0812">Transmembrane</keyword>
<evidence type="ECO:0000313" key="3">
    <source>
        <dbReference type="Proteomes" id="UP000011205"/>
    </source>
</evidence>
<proteinExistence type="predicted"/>
<evidence type="ECO:0000256" key="1">
    <source>
        <dbReference type="SAM" id="Phobius"/>
    </source>
</evidence>
<dbReference type="EMBL" id="AMLP01000182">
    <property type="protein sequence ID" value="ELS53079.1"/>
    <property type="molecule type" value="Genomic_DNA"/>
</dbReference>
<evidence type="ECO:0008006" key="4">
    <source>
        <dbReference type="Google" id="ProtNLM"/>
    </source>
</evidence>
<name>L8PAC9_STRVR</name>
<sequence length="178" mass="19578">MIEEQAVEPRAEQVALEFEYQHADMADGFRTLVRKRGVAGLVYRPAFLVAFGLLGVALLALKVNDGENPVAGVIVVLWAVLMSFAPHLFARASLKANQHQGLIRVTVDAEGVRLRGAHADMRTAWANYGSYAESDRVFILRSPDRAGRCAMVLVKRGAADPADIDRLRALLDGRLRRV</sequence>
<dbReference type="PATRIC" id="fig|1160705.3.peg.5895"/>
<gene>
    <name evidence="2" type="ORF">STVIR_5965</name>
</gene>